<keyword evidence="5" id="KW-1185">Reference proteome</keyword>
<dbReference type="InterPro" id="IPR000182">
    <property type="entry name" value="GNAT_dom"/>
</dbReference>
<name>A0ABP8QSL6_9ACTN</name>
<sequence length="81" mass="8927">MVISPAHRRTGLGRSLLTSVLARAYGHHRARSVWLDVKAHNHRARALYEAEGFTVTETLTGAVTEADGALMDLVIMAHHVR</sequence>
<dbReference type="Proteomes" id="UP001500503">
    <property type="component" value="Unassembled WGS sequence"/>
</dbReference>
<evidence type="ECO:0000259" key="3">
    <source>
        <dbReference type="PROSITE" id="PS51186"/>
    </source>
</evidence>
<reference evidence="5" key="1">
    <citation type="journal article" date="2019" name="Int. J. Syst. Evol. Microbiol.">
        <title>The Global Catalogue of Microorganisms (GCM) 10K type strain sequencing project: providing services to taxonomists for standard genome sequencing and annotation.</title>
        <authorList>
            <consortium name="The Broad Institute Genomics Platform"/>
            <consortium name="The Broad Institute Genome Sequencing Center for Infectious Disease"/>
            <person name="Wu L."/>
            <person name="Ma J."/>
        </authorList>
    </citation>
    <scope>NUCLEOTIDE SEQUENCE [LARGE SCALE GENOMIC DNA]</scope>
    <source>
        <strain evidence="5">JCM 17933</strain>
    </source>
</reference>
<keyword evidence="2" id="KW-0012">Acyltransferase</keyword>
<evidence type="ECO:0000313" key="5">
    <source>
        <dbReference type="Proteomes" id="UP001500503"/>
    </source>
</evidence>
<dbReference type="InterPro" id="IPR016181">
    <property type="entry name" value="Acyl_CoA_acyltransferase"/>
</dbReference>
<accession>A0ABP8QSL6</accession>
<protein>
    <recommendedName>
        <fullName evidence="3">N-acetyltransferase domain-containing protein</fullName>
    </recommendedName>
</protein>
<dbReference type="SUPFAM" id="SSF55729">
    <property type="entry name" value="Acyl-CoA N-acyltransferases (Nat)"/>
    <property type="match status" value="1"/>
</dbReference>
<evidence type="ECO:0000313" key="4">
    <source>
        <dbReference type="EMBL" id="GAA4508759.1"/>
    </source>
</evidence>
<dbReference type="PROSITE" id="PS51186">
    <property type="entry name" value="GNAT"/>
    <property type="match status" value="1"/>
</dbReference>
<feature type="domain" description="N-acetyltransferase" evidence="3">
    <location>
        <begin position="1"/>
        <end position="81"/>
    </location>
</feature>
<dbReference type="InterPro" id="IPR050680">
    <property type="entry name" value="YpeA/RimI_acetyltransf"/>
</dbReference>
<evidence type="ECO:0000256" key="2">
    <source>
        <dbReference type="ARBA" id="ARBA00023315"/>
    </source>
</evidence>
<organism evidence="4 5">
    <name type="scientific">Actinoallomurus oryzae</name>
    <dbReference type="NCBI Taxonomy" id="502180"/>
    <lineage>
        <taxon>Bacteria</taxon>
        <taxon>Bacillati</taxon>
        <taxon>Actinomycetota</taxon>
        <taxon>Actinomycetes</taxon>
        <taxon>Streptosporangiales</taxon>
        <taxon>Thermomonosporaceae</taxon>
        <taxon>Actinoallomurus</taxon>
    </lineage>
</organism>
<dbReference type="Gene3D" id="3.40.630.30">
    <property type="match status" value="1"/>
</dbReference>
<evidence type="ECO:0000256" key="1">
    <source>
        <dbReference type="ARBA" id="ARBA00022679"/>
    </source>
</evidence>
<proteinExistence type="predicted"/>
<keyword evidence="1" id="KW-0808">Transferase</keyword>
<dbReference type="EMBL" id="BAABHF010000043">
    <property type="protein sequence ID" value="GAA4508759.1"/>
    <property type="molecule type" value="Genomic_DNA"/>
</dbReference>
<gene>
    <name evidence="4" type="ORF">GCM10023191_068890</name>
</gene>
<dbReference type="Pfam" id="PF00583">
    <property type="entry name" value="Acetyltransf_1"/>
    <property type="match status" value="1"/>
</dbReference>
<comment type="caution">
    <text evidence="4">The sequence shown here is derived from an EMBL/GenBank/DDBJ whole genome shotgun (WGS) entry which is preliminary data.</text>
</comment>
<dbReference type="PANTHER" id="PTHR43420">
    <property type="entry name" value="ACETYLTRANSFERASE"/>
    <property type="match status" value="1"/>
</dbReference>